<dbReference type="EMBL" id="QMFB01000011">
    <property type="protein sequence ID" value="RAV19675.1"/>
    <property type="molecule type" value="Genomic_DNA"/>
</dbReference>
<evidence type="ECO:0000313" key="1">
    <source>
        <dbReference type="EMBL" id="RAV19675.1"/>
    </source>
</evidence>
<organism evidence="1 2">
    <name type="scientific">Paenibacillus contaminans</name>
    <dbReference type="NCBI Taxonomy" id="450362"/>
    <lineage>
        <taxon>Bacteria</taxon>
        <taxon>Bacillati</taxon>
        <taxon>Bacillota</taxon>
        <taxon>Bacilli</taxon>
        <taxon>Bacillales</taxon>
        <taxon>Paenibacillaceae</taxon>
        <taxon>Paenibacillus</taxon>
    </lineage>
</organism>
<dbReference type="Proteomes" id="UP000250369">
    <property type="component" value="Unassembled WGS sequence"/>
</dbReference>
<protein>
    <submittedName>
        <fullName evidence="1">BREX-3 system P-loop-containing protein BrxF</fullName>
    </submittedName>
</protein>
<dbReference type="RefSeq" id="WP_113032580.1">
    <property type="nucleotide sequence ID" value="NZ_QMFB01000011.1"/>
</dbReference>
<dbReference type="AlphaFoldDB" id="A0A329MIN9"/>
<gene>
    <name evidence="1" type="ORF">DQG23_19645</name>
</gene>
<accession>A0A329MIN9</accession>
<evidence type="ECO:0000313" key="2">
    <source>
        <dbReference type="Proteomes" id="UP000250369"/>
    </source>
</evidence>
<reference evidence="1 2" key="1">
    <citation type="journal article" date="2009" name="Int. J. Syst. Evol. Microbiol.">
        <title>Paenibacillus contaminans sp. nov., isolated from a contaminated laboratory plate.</title>
        <authorList>
            <person name="Chou J.H."/>
            <person name="Lee J.H."/>
            <person name="Lin M.C."/>
            <person name="Chang P.S."/>
            <person name="Arun A.B."/>
            <person name="Young C.C."/>
            <person name="Chen W.M."/>
        </authorList>
    </citation>
    <scope>NUCLEOTIDE SEQUENCE [LARGE SCALE GENOMIC DNA]</scope>
    <source>
        <strain evidence="1 2">CKOBP-6</strain>
    </source>
</reference>
<proteinExistence type="predicted"/>
<comment type="caution">
    <text evidence="1">The sequence shown here is derived from an EMBL/GenBank/DDBJ whole genome shotgun (WGS) entry which is preliminary data.</text>
</comment>
<dbReference type="InterPro" id="IPR048067">
    <property type="entry name" value="BREX_3_BrxF"/>
</dbReference>
<sequence>MSGKLERLRAEMAGVRSRRYKLLFLLPETASASAIAGEMEREGIAAINVSLLLSDKLRHVAPDKRPYEVAKHVKQAINGHINEYKADVVCLYHIEYLFDLELKQNPIKLLEALSGNIVLLVAWPGGAEQGVLYYADPEHPEYDSNGEYGSCILPY</sequence>
<name>A0A329MIN9_9BACL</name>
<keyword evidence="2" id="KW-1185">Reference proteome</keyword>
<dbReference type="NCBIfam" id="NF033453">
    <property type="entry name" value="BREX_3_BrxF"/>
    <property type="match status" value="1"/>
</dbReference>